<reference evidence="3" key="3">
    <citation type="submission" date="2025-04" db="UniProtKB">
        <authorList>
            <consortium name="RefSeq"/>
        </authorList>
    </citation>
    <scope>IDENTIFICATION</scope>
    <source>
        <strain evidence="3">CBS 304.34</strain>
    </source>
</reference>
<dbReference type="RefSeq" id="XP_033568743.1">
    <property type="nucleotide sequence ID" value="XM_033721466.1"/>
</dbReference>
<dbReference type="GeneID" id="54462359"/>
<dbReference type="AlphaFoldDB" id="A0A6A6XZF2"/>
<keyword evidence="2" id="KW-1185">Reference proteome</keyword>
<dbReference type="EMBL" id="MU003727">
    <property type="protein sequence ID" value="KAF2801779.1"/>
    <property type="molecule type" value="Genomic_DNA"/>
</dbReference>
<protein>
    <submittedName>
        <fullName evidence="1 3">Uncharacterized protein</fullName>
    </submittedName>
</protein>
<accession>A0A6A6XZF2</accession>
<sequence>MGSPLSRLLLLHANYRTSRRWLSIGGGVITGTAVVATDFELPFTQAVTYGPFKEKVRDLVNELPKL</sequence>
<gene>
    <name evidence="1 3" type="ORF">BDZ99DRAFT_469316</name>
</gene>
<proteinExistence type="predicted"/>
<evidence type="ECO:0000313" key="2">
    <source>
        <dbReference type="Proteomes" id="UP000504636"/>
    </source>
</evidence>
<evidence type="ECO:0000313" key="3">
    <source>
        <dbReference type="RefSeq" id="XP_033568743.1"/>
    </source>
</evidence>
<name>A0A6A6XZF2_9PEZI</name>
<reference evidence="1 3" key="1">
    <citation type="journal article" date="2020" name="Stud. Mycol.">
        <title>101 Dothideomycetes genomes: a test case for predicting lifestyles and emergence of pathogens.</title>
        <authorList>
            <person name="Haridas S."/>
            <person name="Albert R."/>
            <person name="Binder M."/>
            <person name="Bloem J."/>
            <person name="Labutti K."/>
            <person name="Salamov A."/>
            <person name="Andreopoulos B."/>
            <person name="Baker S."/>
            <person name="Barry K."/>
            <person name="Bills G."/>
            <person name="Bluhm B."/>
            <person name="Cannon C."/>
            <person name="Castanera R."/>
            <person name="Culley D."/>
            <person name="Daum C."/>
            <person name="Ezra D."/>
            <person name="Gonzalez J."/>
            <person name="Henrissat B."/>
            <person name="Kuo A."/>
            <person name="Liang C."/>
            <person name="Lipzen A."/>
            <person name="Lutzoni F."/>
            <person name="Magnuson J."/>
            <person name="Mondo S."/>
            <person name="Nolan M."/>
            <person name="Ohm R."/>
            <person name="Pangilinan J."/>
            <person name="Park H.-J."/>
            <person name="Ramirez L."/>
            <person name="Alfaro M."/>
            <person name="Sun H."/>
            <person name="Tritt A."/>
            <person name="Yoshinaga Y."/>
            <person name="Zwiers L.-H."/>
            <person name="Turgeon B."/>
            <person name="Goodwin S."/>
            <person name="Spatafora J."/>
            <person name="Crous P."/>
            <person name="Grigoriev I."/>
        </authorList>
    </citation>
    <scope>NUCLEOTIDE SEQUENCE</scope>
    <source>
        <strain evidence="1 3">CBS 304.34</strain>
    </source>
</reference>
<organism evidence="1">
    <name type="scientific">Mytilinidion resinicola</name>
    <dbReference type="NCBI Taxonomy" id="574789"/>
    <lineage>
        <taxon>Eukaryota</taxon>
        <taxon>Fungi</taxon>
        <taxon>Dikarya</taxon>
        <taxon>Ascomycota</taxon>
        <taxon>Pezizomycotina</taxon>
        <taxon>Dothideomycetes</taxon>
        <taxon>Pleosporomycetidae</taxon>
        <taxon>Mytilinidiales</taxon>
        <taxon>Mytilinidiaceae</taxon>
        <taxon>Mytilinidion</taxon>
    </lineage>
</organism>
<dbReference type="Proteomes" id="UP000504636">
    <property type="component" value="Unplaced"/>
</dbReference>
<reference evidence="3" key="2">
    <citation type="submission" date="2020-04" db="EMBL/GenBank/DDBJ databases">
        <authorList>
            <consortium name="NCBI Genome Project"/>
        </authorList>
    </citation>
    <scope>NUCLEOTIDE SEQUENCE</scope>
    <source>
        <strain evidence="3">CBS 304.34</strain>
    </source>
</reference>
<evidence type="ECO:0000313" key="1">
    <source>
        <dbReference type="EMBL" id="KAF2801779.1"/>
    </source>
</evidence>